<comment type="caution">
    <text evidence="2">The sequence shown here is derived from an EMBL/GenBank/DDBJ whole genome shotgun (WGS) entry which is preliminary data.</text>
</comment>
<dbReference type="RefSeq" id="WP_344727290.1">
    <property type="nucleotide sequence ID" value="NZ_BAABBI010000001.1"/>
</dbReference>
<proteinExistence type="predicted"/>
<dbReference type="Proteomes" id="UP001501456">
    <property type="component" value="Unassembled WGS sequence"/>
</dbReference>
<protein>
    <submittedName>
        <fullName evidence="2">Uncharacterized protein</fullName>
    </submittedName>
</protein>
<evidence type="ECO:0000256" key="1">
    <source>
        <dbReference type="SAM" id="Phobius"/>
    </source>
</evidence>
<evidence type="ECO:0000313" key="3">
    <source>
        <dbReference type="Proteomes" id="UP001501456"/>
    </source>
</evidence>
<organism evidence="2 3">
    <name type="scientific">Corallibacter vietnamensis</name>
    <dbReference type="NCBI Taxonomy" id="904130"/>
    <lineage>
        <taxon>Bacteria</taxon>
        <taxon>Pseudomonadati</taxon>
        <taxon>Bacteroidota</taxon>
        <taxon>Flavobacteriia</taxon>
        <taxon>Flavobacteriales</taxon>
        <taxon>Flavobacteriaceae</taxon>
        <taxon>Corallibacter</taxon>
    </lineage>
</organism>
<name>A0ABP7GX16_9FLAO</name>
<dbReference type="EMBL" id="BAABBI010000001">
    <property type="protein sequence ID" value="GAA3777940.1"/>
    <property type="molecule type" value="Genomic_DNA"/>
</dbReference>
<evidence type="ECO:0000313" key="2">
    <source>
        <dbReference type="EMBL" id="GAA3777940.1"/>
    </source>
</evidence>
<reference evidence="3" key="1">
    <citation type="journal article" date="2019" name="Int. J. Syst. Evol. Microbiol.">
        <title>The Global Catalogue of Microorganisms (GCM) 10K type strain sequencing project: providing services to taxonomists for standard genome sequencing and annotation.</title>
        <authorList>
            <consortium name="The Broad Institute Genomics Platform"/>
            <consortium name="The Broad Institute Genome Sequencing Center for Infectious Disease"/>
            <person name="Wu L."/>
            <person name="Ma J."/>
        </authorList>
    </citation>
    <scope>NUCLEOTIDE SEQUENCE [LARGE SCALE GENOMIC DNA]</scope>
    <source>
        <strain evidence="3">JCM 17525</strain>
    </source>
</reference>
<sequence>MNDFIASLYDPWFNYELYKDLQDSVFNAFDFQKLGWSLIIVSIILLLVFYKLWDPVKKPRFKWIITLLFAGIFMFAICYALLFNNIELLQYLGNYTGDVGEPNPQYFILQMAVISFVYGVALAGLLSIPIKYISVGNKHNPF</sequence>
<keyword evidence="3" id="KW-1185">Reference proteome</keyword>
<feature type="transmembrane region" description="Helical" evidence="1">
    <location>
        <begin position="106"/>
        <end position="128"/>
    </location>
</feature>
<keyword evidence="1" id="KW-1133">Transmembrane helix</keyword>
<keyword evidence="1" id="KW-0472">Membrane</keyword>
<feature type="transmembrane region" description="Helical" evidence="1">
    <location>
        <begin position="34"/>
        <end position="53"/>
    </location>
</feature>
<feature type="transmembrane region" description="Helical" evidence="1">
    <location>
        <begin position="65"/>
        <end position="86"/>
    </location>
</feature>
<accession>A0ABP7GX16</accession>
<keyword evidence="1" id="KW-0812">Transmembrane</keyword>
<gene>
    <name evidence="2" type="ORF">GCM10022271_07730</name>
</gene>